<dbReference type="EMBL" id="JASVWF010000011">
    <property type="protein sequence ID" value="MDL5160491.1"/>
    <property type="molecule type" value="Genomic_DNA"/>
</dbReference>
<dbReference type="RefSeq" id="WP_286057094.1">
    <property type="nucleotide sequence ID" value="NZ_JASVWF010000011.1"/>
</dbReference>
<evidence type="ECO:0000313" key="2">
    <source>
        <dbReference type="EMBL" id="MDL5160491.1"/>
    </source>
</evidence>
<organism evidence="2 3">
    <name type="scientific">Actinomycetospora termitidis</name>
    <dbReference type="NCBI Taxonomy" id="3053470"/>
    <lineage>
        <taxon>Bacteria</taxon>
        <taxon>Bacillati</taxon>
        <taxon>Actinomycetota</taxon>
        <taxon>Actinomycetes</taxon>
        <taxon>Pseudonocardiales</taxon>
        <taxon>Pseudonocardiaceae</taxon>
        <taxon>Actinomycetospora</taxon>
    </lineage>
</organism>
<feature type="compositionally biased region" description="Low complexity" evidence="1">
    <location>
        <begin position="249"/>
        <end position="262"/>
    </location>
</feature>
<gene>
    <name evidence="2" type="ORF">QRT03_31305</name>
</gene>
<comment type="caution">
    <text evidence="2">The sequence shown here is derived from an EMBL/GenBank/DDBJ whole genome shotgun (WGS) entry which is preliminary data.</text>
</comment>
<proteinExistence type="predicted"/>
<evidence type="ECO:0008006" key="4">
    <source>
        <dbReference type="Google" id="ProtNLM"/>
    </source>
</evidence>
<reference evidence="2 3" key="1">
    <citation type="submission" date="2023-06" db="EMBL/GenBank/DDBJ databases">
        <title>Actinomycetospora Odt1-22.</title>
        <authorList>
            <person name="Supong K."/>
        </authorList>
    </citation>
    <scope>NUCLEOTIDE SEQUENCE [LARGE SCALE GENOMIC DNA]</scope>
    <source>
        <strain evidence="2 3">Odt1-22</strain>
    </source>
</reference>
<sequence length="310" mass="34255">MSGPRRDRRRVEGELDELNDTVGEHGESLTELREQLAALRRELDAVRQPVPAADASGGEGPRDLAELHHWLYRAPEGDDDSGGDILALQTTTEHLSAALEAKEAKTPALPCWAELDADAAQKAWEQLVDWLCGVLIVRYPSSASALRPCWFQHPELVENLTWLHNAWTLAYRDPNSPISLAADWHIYWLPHVMSVASAATRKCYDKGVHDPTADSDLTSDNVIGISADLDTYIADDLTNRPPAAEQGPRRYVVPPRQRPVQPWAAYRRHTPTPHGAVPDQPYPGPTNPAGPHPRPHAGAQPPTGRPNPYR</sequence>
<keyword evidence="3" id="KW-1185">Reference proteome</keyword>
<feature type="region of interest" description="Disordered" evidence="1">
    <location>
        <begin position="1"/>
        <end position="28"/>
    </location>
</feature>
<evidence type="ECO:0000313" key="3">
    <source>
        <dbReference type="Proteomes" id="UP001231924"/>
    </source>
</evidence>
<feature type="compositionally biased region" description="Pro residues" evidence="1">
    <location>
        <begin position="280"/>
        <end position="292"/>
    </location>
</feature>
<dbReference type="Proteomes" id="UP001231924">
    <property type="component" value="Unassembled WGS sequence"/>
</dbReference>
<feature type="region of interest" description="Disordered" evidence="1">
    <location>
        <begin position="238"/>
        <end position="310"/>
    </location>
</feature>
<protein>
    <recommendedName>
        <fullName evidence="4">DUF4913 domain-containing protein</fullName>
    </recommendedName>
</protein>
<name>A0ABT7MII7_9PSEU</name>
<evidence type="ECO:0000256" key="1">
    <source>
        <dbReference type="SAM" id="MobiDB-lite"/>
    </source>
</evidence>
<accession>A0ABT7MII7</accession>